<evidence type="ECO:0000313" key="4">
    <source>
        <dbReference type="Proteomes" id="UP000005801"/>
    </source>
</evidence>
<dbReference type="eggNOG" id="COG1396">
    <property type="taxonomic scope" value="Bacteria"/>
</dbReference>
<dbReference type="InterPro" id="IPR001387">
    <property type="entry name" value="Cro/C1-type_HTH"/>
</dbReference>
<dbReference type="PROSITE" id="PS50943">
    <property type="entry name" value="HTH_CROC1"/>
    <property type="match status" value="1"/>
</dbReference>
<evidence type="ECO:0000256" key="1">
    <source>
        <dbReference type="ARBA" id="ARBA00023125"/>
    </source>
</evidence>
<dbReference type="EMBL" id="ABCS01000046">
    <property type="protein sequence ID" value="EDM77447.1"/>
    <property type="molecule type" value="Genomic_DNA"/>
</dbReference>
<dbReference type="Proteomes" id="UP000005801">
    <property type="component" value="Unassembled WGS sequence"/>
</dbReference>
<gene>
    <name evidence="3" type="ORF">PPSIR1_38069</name>
</gene>
<reference evidence="3 4" key="1">
    <citation type="submission" date="2007-06" db="EMBL/GenBank/DDBJ databases">
        <authorList>
            <person name="Shimkets L."/>
            <person name="Ferriera S."/>
            <person name="Johnson J."/>
            <person name="Kravitz S."/>
            <person name="Beeson K."/>
            <person name="Sutton G."/>
            <person name="Rogers Y.-H."/>
            <person name="Friedman R."/>
            <person name="Frazier M."/>
            <person name="Venter J.C."/>
        </authorList>
    </citation>
    <scope>NUCLEOTIDE SEQUENCE [LARGE SCALE GENOMIC DNA]</scope>
    <source>
        <strain evidence="3 4">SIR-1</strain>
    </source>
</reference>
<dbReference type="OrthoDB" id="5511017at2"/>
<dbReference type="GO" id="GO:0003677">
    <property type="term" value="F:DNA binding"/>
    <property type="evidence" value="ECO:0007669"/>
    <property type="project" value="UniProtKB-KW"/>
</dbReference>
<comment type="caution">
    <text evidence="3">The sequence shown here is derived from an EMBL/GenBank/DDBJ whole genome shotgun (WGS) entry which is preliminary data.</text>
</comment>
<evidence type="ECO:0000259" key="2">
    <source>
        <dbReference type="PROSITE" id="PS50943"/>
    </source>
</evidence>
<feature type="domain" description="HTH cro/C1-type" evidence="2">
    <location>
        <begin position="17"/>
        <end position="71"/>
    </location>
</feature>
<proteinExistence type="predicted"/>
<keyword evidence="1 3" id="KW-0238">DNA-binding</keyword>
<organism evidence="3 4">
    <name type="scientific">Plesiocystis pacifica SIR-1</name>
    <dbReference type="NCBI Taxonomy" id="391625"/>
    <lineage>
        <taxon>Bacteria</taxon>
        <taxon>Pseudomonadati</taxon>
        <taxon>Myxococcota</taxon>
        <taxon>Polyangia</taxon>
        <taxon>Nannocystales</taxon>
        <taxon>Nannocystaceae</taxon>
        <taxon>Plesiocystis</taxon>
    </lineage>
</organism>
<name>A6G9Q3_9BACT</name>
<protein>
    <submittedName>
        <fullName evidence="3">DNA-binding protein</fullName>
    </submittedName>
</protein>
<dbReference type="PANTHER" id="PTHR46797">
    <property type="entry name" value="HTH-TYPE TRANSCRIPTIONAL REGULATOR"/>
    <property type="match status" value="1"/>
</dbReference>
<sequence>MTAEVYNLDQRAFGKHLKSLRKARGYTQEALAKKAKLSPDTIRRLEAGSFSPSLDTLKSVASGFNLRISTMFAAFEEHDEELERELADLLYGRTREEWRLALRFVRKLLEFLDSENES</sequence>
<keyword evidence="4" id="KW-1185">Reference proteome</keyword>
<dbReference type="GO" id="GO:0005829">
    <property type="term" value="C:cytosol"/>
    <property type="evidence" value="ECO:0007669"/>
    <property type="project" value="TreeGrafter"/>
</dbReference>
<dbReference type="GO" id="GO:0003700">
    <property type="term" value="F:DNA-binding transcription factor activity"/>
    <property type="evidence" value="ECO:0007669"/>
    <property type="project" value="TreeGrafter"/>
</dbReference>
<dbReference type="InterPro" id="IPR050807">
    <property type="entry name" value="TransReg_Diox_bact_type"/>
</dbReference>
<dbReference type="PANTHER" id="PTHR46797:SF1">
    <property type="entry name" value="METHYLPHOSPHONATE SYNTHASE"/>
    <property type="match status" value="1"/>
</dbReference>
<dbReference type="RefSeq" id="WP_006973445.1">
    <property type="nucleotide sequence ID" value="NZ_ABCS01000046.1"/>
</dbReference>
<dbReference type="SUPFAM" id="SSF47413">
    <property type="entry name" value="lambda repressor-like DNA-binding domains"/>
    <property type="match status" value="1"/>
</dbReference>
<dbReference type="STRING" id="391625.PPSIR1_38069"/>
<dbReference type="CDD" id="cd00093">
    <property type="entry name" value="HTH_XRE"/>
    <property type="match status" value="1"/>
</dbReference>
<dbReference type="Pfam" id="PF01381">
    <property type="entry name" value="HTH_3"/>
    <property type="match status" value="1"/>
</dbReference>
<accession>A6G9Q3</accession>
<dbReference type="SMART" id="SM00530">
    <property type="entry name" value="HTH_XRE"/>
    <property type="match status" value="1"/>
</dbReference>
<dbReference type="Gene3D" id="1.10.260.40">
    <property type="entry name" value="lambda repressor-like DNA-binding domains"/>
    <property type="match status" value="1"/>
</dbReference>
<evidence type="ECO:0000313" key="3">
    <source>
        <dbReference type="EMBL" id="EDM77447.1"/>
    </source>
</evidence>
<dbReference type="AlphaFoldDB" id="A6G9Q3"/>
<dbReference type="InterPro" id="IPR010982">
    <property type="entry name" value="Lambda_DNA-bd_dom_sf"/>
</dbReference>